<protein>
    <submittedName>
        <fullName evidence="1">Uncharacterized protein</fullName>
    </submittedName>
</protein>
<name>A0ACB9E9T2_9ASTR</name>
<organism evidence="1 2">
    <name type="scientific">Smallanthus sonchifolius</name>
    <dbReference type="NCBI Taxonomy" id="185202"/>
    <lineage>
        <taxon>Eukaryota</taxon>
        <taxon>Viridiplantae</taxon>
        <taxon>Streptophyta</taxon>
        <taxon>Embryophyta</taxon>
        <taxon>Tracheophyta</taxon>
        <taxon>Spermatophyta</taxon>
        <taxon>Magnoliopsida</taxon>
        <taxon>eudicotyledons</taxon>
        <taxon>Gunneridae</taxon>
        <taxon>Pentapetalae</taxon>
        <taxon>asterids</taxon>
        <taxon>campanulids</taxon>
        <taxon>Asterales</taxon>
        <taxon>Asteraceae</taxon>
        <taxon>Asteroideae</taxon>
        <taxon>Heliantheae alliance</taxon>
        <taxon>Millerieae</taxon>
        <taxon>Smallanthus</taxon>
    </lineage>
</organism>
<comment type="caution">
    <text evidence="1">The sequence shown here is derived from an EMBL/GenBank/DDBJ whole genome shotgun (WGS) entry which is preliminary data.</text>
</comment>
<evidence type="ECO:0000313" key="1">
    <source>
        <dbReference type="EMBL" id="KAI3755610.1"/>
    </source>
</evidence>
<evidence type="ECO:0000313" key="2">
    <source>
        <dbReference type="Proteomes" id="UP001056120"/>
    </source>
</evidence>
<proteinExistence type="predicted"/>
<dbReference type="Proteomes" id="UP001056120">
    <property type="component" value="Linkage Group LG18"/>
</dbReference>
<gene>
    <name evidence="1" type="ORF">L1987_55414</name>
</gene>
<accession>A0ACB9E9T2</accession>
<reference evidence="1 2" key="2">
    <citation type="journal article" date="2022" name="Mol. Ecol. Resour.">
        <title>The genomes of chicory, endive, great burdock and yacon provide insights into Asteraceae paleo-polyploidization history and plant inulin production.</title>
        <authorList>
            <person name="Fan W."/>
            <person name="Wang S."/>
            <person name="Wang H."/>
            <person name="Wang A."/>
            <person name="Jiang F."/>
            <person name="Liu H."/>
            <person name="Zhao H."/>
            <person name="Xu D."/>
            <person name="Zhang Y."/>
        </authorList>
    </citation>
    <scope>NUCLEOTIDE SEQUENCE [LARGE SCALE GENOMIC DNA]</scope>
    <source>
        <strain evidence="2">cv. Yunnan</strain>
        <tissue evidence="1">Leaves</tissue>
    </source>
</reference>
<keyword evidence="2" id="KW-1185">Reference proteome</keyword>
<reference evidence="2" key="1">
    <citation type="journal article" date="2022" name="Mol. Ecol. Resour.">
        <title>The genomes of chicory, endive, great burdock and yacon provide insights into Asteraceae palaeo-polyploidization history and plant inulin production.</title>
        <authorList>
            <person name="Fan W."/>
            <person name="Wang S."/>
            <person name="Wang H."/>
            <person name="Wang A."/>
            <person name="Jiang F."/>
            <person name="Liu H."/>
            <person name="Zhao H."/>
            <person name="Xu D."/>
            <person name="Zhang Y."/>
        </authorList>
    </citation>
    <scope>NUCLEOTIDE SEQUENCE [LARGE SCALE GENOMIC DNA]</scope>
    <source>
        <strain evidence="2">cv. Yunnan</strain>
    </source>
</reference>
<dbReference type="EMBL" id="CM042035">
    <property type="protein sequence ID" value="KAI3755610.1"/>
    <property type="molecule type" value="Genomic_DNA"/>
</dbReference>
<sequence length="136" mass="15679">MTFGNLTTNVCHPRAKENEGDTKKKGIMFDRFNVKDEPKAIEKETKRLKDAKKPPDHVQHPNEKVDLFDVEFTREETWSWSDNNQGGGELIEASLCFNLHKEVRDARVGRDTEKTGQKLRTWRKPTPHGVSLLHLA</sequence>